<comment type="subunit">
    <text evidence="1">Homodimer.</text>
</comment>
<feature type="active site" evidence="1">
    <location>
        <position position="37"/>
    </location>
</feature>
<feature type="binding site" evidence="1">
    <location>
        <position position="41"/>
    </location>
    <ligand>
        <name>substrate</name>
    </ligand>
</feature>
<dbReference type="GO" id="GO:0004141">
    <property type="term" value="F:dethiobiotin synthase activity"/>
    <property type="evidence" value="ECO:0007669"/>
    <property type="project" value="UniProtKB-UniRule"/>
</dbReference>
<dbReference type="GO" id="GO:0005829">
    <property type="term" value="C:cytosol"/>
    <property type="evidence" value="ECO:0007669"/>
    <property type="project" value="TreeGrafter"/>
</dbReference>
<reference evidence="2 3" key="1">
    <citation type="submission" date="2018-07" db="EMBL/GenBank/DDBJ databases">
        <title>Genome sequence of Rhodococcus rhodnii ATCC 35071 from Rhodnius prolixus.</title>
        <authorList>
            <person name="Patel V."/>
            <person name="Vogel K.J."/>
        </authorList>
    </citation>
    <scope>NUCLEOTIDE SEQUENCE [LARGE SCALE GENOMIC DNA]</scope>
    <source>
        <strain evidence="2 3">ATCC 35071</strain>
    </source>
</reference>
<comment type="pathway">
    <text evidence="1">Cofactor biosynthesis; biotin biosynthesis; biotin from 7,8-diaminononanoate: step 1/2.</text>
</comment>
<dbReference type="InterPro" id="IPR027417">
    <property type="entry name" value="P-loop_NTPase"/>
</dbReference>
<keyword evidence="1" id="KW-0067">ATP-binding</keyword>
<feature type="binding site" evidence="1">
    <location>
        <position position="50"/>
    </location>
    <ligand>
        <name>Mg(2+)</name>
        <dbReference type="ChEBI" id="CHEBI:18420"/>
    </ligand>
</feature>
<feature type="binding site" evidence="1">
    <location>
        <position position="50"/>
    </location>
    <ligand>
        <name>ATP</name>
        <dbReference type="ChEBI" id="CHEBI:30616"/>
    </ligand>
</feature>
<comment type="catalytic activity">
    <reaction evidence="1">
        <text>(7R,8S)-7,8-diammoniononanoate + CO2 + ATP = (4R,5S)-dethiobiotin + ADP + phosphate + 3 H(+)</text>
        <dbReference type="Rhea" id="RHEA:15805"/>
        <dbReference type="ChEBI" id="CHEBI:15378"/>
        <dbReference type="ChEBI" id="CHEBI:16526"/>
        <dbReference type="ChEBI" id="CHEBI:30616"/>
        <dbReference type="ChEBI" id="CHEBI:43474"/>
        <dbReference type="ChEBI" id="CHEBI:149469"/>
        <dbReference type="ChEBI" id="CHEBI:149473"/>
        <dbReference type="ChEBI" id="CHEBI:456216"/>
        <dbReference type="EC" id="6.3.3.3"/>
    </reaction>
</comment>
<keyword evidence="1" id="KW-0547">Nucleotide-binding</keyword>
<accession>A0A6P2CF39</accession>
<evidence type="ECO:0000313" key="2">
    <source>
        <dbReference type="EMBL" id="TXG91377.1"/>
    </source>
</evidence>
<dbReference type="Pfam" id="PF13500">
    <property type="entry name" value="AAA_26"/>
    <property type="match status" value="1"/>
</dbReference>
<dbReference type="NCBIfam" id="TIGR00347">
    <property type="entry name" value="bioD"/>
    <property type="match status" value="1"/>
</dbReference>
<comment type="function">
    <text evidence="1">Catalyzes a mechanistically unusual reaction, the ATP-dependent insertion of CO2 between the N7 and N8 nitrogen atoms of 7,8-diaminopelargonic acid (DAPA, also called 7,8-diammoniononanoate) to form a ureido ring.</text>
</comment>
<dbReference type="CDD" id="cd03109">
    <property type="entry name" value="DTBS"/>
    <property type="match status" value="1"/>
</dbReference>
<dbReference type="PANTHER" id="PTHR43210">
    <property type="entry name" value="DETHIOBIOTIN SYNTHETASE"/>
    <property type="match status" value="1"/>
</dbReference>
<feature type="binding site" evidence="1">
    <location>
        <position position="16"/>
    </location>
    <ligand>
        <name>Mg(2+)</name>
        <dbReference type="ChEBI" id="CHEBI:18420"/>
    </ligand>
</feature>
<dbReference type="EC" id="6.3.3.3" evidence="1"/>
<feature type="binding site" evidence="1">
    <location>
        <begin position="12"/>
        <end position="17"/>
    </location>
    <ligand>
        <name>ATP</name>
        <dbReference type="ChEBI" id="CHEBI:30616"/>
    </ligand>
</feature>
<organism evidence="2 3">
    <name type="scientific">Rhodococcus rhodnii</name>
    <dbReference type="NCBI Taxonomy" id="38312"/>
    <lineage>
        <taxon>Bacteria</taxon>
        <taxon>Bacillati</taxon>
        <taxon>Actinomycetota</taxon>
        <taxon>Actinomycetes</taxon>
        <taxon>Mycobacteriales</taxon>
        <taxon>Nocardiaceae</taxon>
        <taxon>Rhodococcus</taxon>
    </lineage>
</organism>
<comment type="cofactor">
    <cofactor evidence="1">
        <name>Mg(2+)</name>
        <dbReference type="ChEBI" id="CHEBI:18420"/>
    </cofactor>
</comment>
<dbReference type="PANTHER" id="PTHR43210:SF5">
    <property type="entry name" value="DETHIOBIOTIN SYNTHETASE"/>
    <property type="match status" value="1"/>
</dbReference>
<comment type="similarity">
    <text evidence="1">Belongs to the dethiobiotin synthetase family.</text>
</comment>
<dbReference type="GO" id="GO:0009102">
    <property type="term" value="P:biotin biosynthetic process"/>
    <property type="evidence" value="ECO:0007669"/>
    <property type="project" value="UniProtKB-UniRule"/>
</dbReference>
<keyword evidence="1" id="KW-0479">Metal-binding</keyword>
<sequence length="230" mass="23398">MSIVVVAGTGTDVGKTIVTAALAAAARAAGARVVVCKPAQTGVRPGEPGDIAMVERLTGIRGVELVRYRDPLAPDTAARREGAPMLRRETVTDAVRELADSHDLVLVEGAGGVLVRFGENGFTLCDVARDLGAPAVVTVAPGLGTLNHTALTTETLAARGVACAGLVVGSWPRKPDLAMRCNLEDLPDVAGASLVGTIPAGAGALAPSEFVRDAPGWFAAGWDVSRLSSG</sequence>
<protein>
    <recommendedName>
        <fullName evidence="1">ATP-dependent dethiobiotin synthetase BioD</fullName>
        <ecNumber evidence="1">6.3.3.3</ecNumber>
    </recommendedName>
    <alternativeName>
        <fullName evidence="1">DTB synthetase</fullName>
        <shortName evidence="1">DTBS</shortName>
    </alternativeName>
    <alternativeName>
        <fullName evidence="1">Dethiobiotin synthase</fullName>
    </alternativeName>
</protein>
<keyword evidence="1 2" id="KW-0436">Ligase</keyword>
<dbReference type="HAMAP" id="MF_00336">
    <property type="entry name" value="BioD"/>
    <property type="match status" value="1"/>
</dbReference>
<comment type="caution">
    <text evidence="2">The sequence shown here is derived from an EMBL/GenBank/DDBJ whole genome shotgun (WGS) entry which is preliminary data.</text>
</comment>
<dbReference type="SUPFAM" id="SSF52540">
    <property type="entry name" value="P-loop containing nucleoside triphosphate hydrolases"/>
    <property type="match status" value="1"/>
</dbReference>
<dbReference type="AlphaFoldDB" id="A0A6P2CF39"/>
<dbReference type="PIRSF" id="PIRSF006755">
    <property type="entry name" value="DTB_synth"/>
    <property type="match status" value="1"/>
</dbReference>
<dbReference type="RefSeq" id="WP_010836213.1">
    <property type="nucleotide sequence ID" value="NZ_QRCM01000001.1"/>
</dbReference>
<dbReference type="Gene3D" id="3.40.50.300">
    <property type="entry name" value="P-loop containing nucleotide triphosphate hydrolases"/>
    <property type="match status" value="1"/>
</dbReference>
<keyword evidence="1" id="KW-0963">Cytoplasm</keyword>
<comment type="caution">
    <text evidence="1">Lacks conserved residue(s) required for the propagation of feature annotation.</text>
</comment>
<dbReference type="Proteomes" id="UP000471120">
    <property type="component" value="Unassembled WGS sequence"/>
</dbReference>
<name>A0A6P2CF39_9NOCA</name>
<gene>
    <name evidence="1" type="primary">bioD</name>
    <name evidence="2" type="ORF">DW322_15600</name>
</gene>
<feature type="binding site" evidence="1">
    <location>
        <position position="108"/>
    </location>
    <ligand>
        <name>Mg(2+)</name>
        <dbReference type="ChEBI" id="CHEBI:18420"/>
    </ligand>
</feature>
<proteinExistence type="inferred from homology"/>
<keyword evidence="1" id="KW-0460">Magnesium</keyword>
<feature type="binding site" evidence="1">
    <location>
        <begin position="169"/>
        <end position="170"/>
    </location>
    <ligand>
        <name>ATP</name>
        <dbReference type="ChEBI" id="CHEBI:30616"/>
    </ligand>
</feature>
<dbReference type="InterPro" id="IPR004472">
    <property type="entry name" value="DTB_synth_BioD"/>
</dbReference>
<evidence type="ECO:0000313" key="3">
    <source>
        <dbReference type="Proteomes" id="UP000471120"/>
    </source>
</evidence>
<feature type="binding site" evidence="1">
    <location>
        <begin position="108"/>
        <end position="111"/>
    </location>
    <ligand>
        <name>ATP</name>
        <dbReference type="ChEBI" id="CHEBI:30616"/>
    </ligand>
</feature>
<dbReference type="GO" id="GO:0005524">
    <property type="term" value="F:ATP binding"/>
    <property type="evidence" value="ECO:0007669"/>
    <property type="project" value="UniProtKB-UniRule"/>
</dbReference>
<evidence type="ECO:0000256" key="1">
    <source>
        <dbReference type="HAMAP-Rule" id="MF_00336"/>
    </source>
</evidence>
<dbReference type="EMBL" id="QRCM01000001">
    <property type="protein sequence ID" value="TXG91377.1"/>
    <property type="molecule type" value="Genomic_DNA"/>
</dbReference>
<dbReference type="GO" id="GO:0000287">
    <property type="term" value="F:magnesium ion binding"/>
    <property type="evidence" value="ECO:0007669"/>
    <property type="project" value="UniProtKB-UniRule"/>
</dbReference>
<dbReference type="UniPathway" id="UPA00078">
    <property type="reaction ID" value="UER00161"/>
</dbReference>
<keyword evidence="1" id="KW-0093">Biotin biosynthesis</keyword>
<comment type="subcellular location">
    <subcellularLocation>
        <location evidence="1">Cytoplasm</location>
    </subcellularLocation>
</comment>